<accession>B4LQQ3</accession>
<feature type="domain" description="Fcf2 pre-rRNA processing C-terminal" evidence="3">
    <location>
        <begin position="242"/>
        <end position="334"/>
    </location>
</feature>
<dbReference type="OrthoDB" id="427886at2759"/>
<comment type="subcellular location">
    <subcellularLocation>
        <location evidence="1">Nucleus</location>
        <location evidence="1">Nucleolus</location>
    </subcellularLocation>
</comment>
<gene>
    <name evidence="4" type="primary">Dvir\GJ15035</name>
    <name evidence="4" type="ORF">Dvir_GJ15035</name>
</gene>
<keyword evidence="2" id="KW-0539">Nucleus</keyword>
<dbReference type="InParanoid" id="B4LQQ3"/>
<protein>
    <recommendedName>
        <fullName evidence="3">Fcf2 pre-rRNA processing C-terminal domain-containing protein</fullName>
    </recommendedName>
</protein>
<dbReference type="Proteomes" id="UP000008792">
    <property type="component" value="Unassembled WGS sequence"/>
</dbReference>
<name>B4LQQ3_DROVI</name>
<dbReference type="PANTHER" id="PTHR21686">
    <property type="entry name" value="DEOXYNUCLEOTIDYLTRANSFERASE TERMINAL-INTERACTING PROTEIN 2"/>
    <property type="match status" value="1"/>
</dbReference>
<dbReference type="PANTHER" id="PTHR21686:SF12">
    <property type="entry name" value="DEOXYNUCLEOTIDYLTRANSFERASE TERMINAL-INTERACTING PROTEIN 2"/>
    <property type="match status" value="1"/>
</dbReference>
<dbReference type="HOGENOM" id="CLU_071846_0_0_1"/>
<dbReference type="eggNOG" id="KOG3100">
    <property type="taxonomic scope" value="Eukaryota"/>
</dbReference>
<evidence type="ECO:0000256" key="2">
    <source>
        <dbReference type="ARBA" id="ARBA00023242"/>
    </source>
</evidence>
<dbReference type="AlphaFoldDB" id="B4LQQ3"/>
<dbReference type="GO" id="GO:0003723">
    <property type="term" value="F:RNA binding"/>
    <property type="evidence" value="ECO:0007669"/>
    <property type="project" value="TreeGrafter"/>
</dbReference>
<sequence>METGIIVSYFIYFQNYSANVRLQLKSKHVWQIQCDQILLMFAIITIVSFTTKRQLYKSTPNEQHVFVLRAKKPDRMASLFTLDTNGDQQLFSADNIQYSAPLYNGIFEDRQQEDSEEDDDQEDGEMELFGVKISCKDVSKVVAAAATQETAKRVSSGVAIQLNEVAEKVNEASQNAGAHKLQKRQRNTTEIDNEISEDVNVRKANLEKDMQKTKQLNGIEQLKALPTVSRRKQPILNRAERAKTKGSGWFDLPATEVTDEMRNELKIIQMRSVLDPKHFYKKNDLKVLPKYFQIGTVQHSPLDHYSERHTRKTKKSLVDELLEDEAFQKFNKRKYKEVIKRTEKYAHRKALKKMKKLKKHK</sequence>
<dbReference type="GO" id="GO:0006396">
    <property type="term" value="P:RNA processing"/>
    <property type="evidence" value="ECO:0007669"/>
    <property type="project" value="TreeGrafter"/>
</dbReference>
<dbReference type="STRING" id="7244.B4LQQ3"/>
<organism evidence="4 5">
    <name type="scientific">Drosophila virilis</name>
    <name type="common">Fruit fly</name>
    <dbReference type="NCBI Taxonomy" id="7244"/>
    <lineage>
        <taxon>Eukaryota</taxon>
        <taxon>Metazoa</taxon>
        <taxon>Ecdysozoa</taxon>
        <taxon>Arthropoda</taxon>
        <taxon>Hexapoda</taxon>
        <taxon>Insecta</taxon>
        <taxon>Pterygota</taxon>
        <taxon>Neoptera</taxon>
        <taxon>Endopterygota</taxon>
        <taxon>Diptera</taxon>
        <taxon>Brachycera</taxon>
        <taxon>Muscomorpha</taxon>
        <taxon>Ephydroidea</taxon>
        <taxon>Drosophilidae</taxon>
        <taxon>Drosophila</taxon>
    </lineage>
</organism>
<proteinExistence type="predicted"/>
<evidence type="ECO:0000313" key="4">
    <source>
        <dbReference type="EMBL" id="EDW63437.2"/>
    </source>
</evidence>
<dbReference type="Pfam" id="PF08698">
    <property type="entry name" value="Fcf2"/>
    <property type="match status" value="1"/>
</dbReference>
<reference evidence="4 5" key="1">
    <citation type="journal article" date="2007" name="Nature">
        <title>Evolution of genes and genomes on the Drosophila phylogeny.</title>
        <authorList>
            <consortium name="Drosophila 12 Genomes Consortium"/>
            <person name="Clark A.G."/>
            <person name="Eisen M.B."/>
            <person name="Smith D.R."/>
            <person name="Bergman C.M."/>
            <person name="Oliver B."/>
            <person name="Markow T.A."/>
            <person name="Kaufman T.C."/>
            <person name="Kellis M."/>
            <person name="Gelbart W."/>
            <person name="Iyer V.N."/>
            <person name="Pollard D.A."/>
            <person name="Sackton T.B."/>
            <person name="Larracuente A.M."/>
            <person name="Singh N.D."/>
            <person name="Abad J.P."/>
            <person name="Abt D.N."/>
            <person name="Adryan B."/>
            <person name="Aguade M."/>
            <person name="Akashi H."/>
            <person name="Anderson W.W."/>
            <person name="Aquadro C.F."/>
            <person name="Ardell D.H."/>
            <person name="Arguello R."/>
            <person name="Artieri C.G."/>
            <person name="Barbash D.A."/>
            <person name="Barker D."/>
            <person name="Barsanti P."/>
            <person name="Batterham P."/>
            <person name="Batzoglou S."/>
            <person name="Begun D."/>
            <person name="Bhutkar A."/>
            <person name="Blanco E."/>
            <person name="Bosak S.A."/>
            <person name="Bradley R.K."/>
            <person name="Brand A.D."/>
            <person name="Brent M.R."/>
            <person name="Brooks A.N."/>
            <person name="Brown R.H."/>
            <person name="Butlin R.K."/>
            <person name="Caggese C."/>
            <person name="Calvi B.R."/>
            <person name="Bernardo de Carvalho A."/>
            <person name="Caspi A."/>
            <person name="Castrezana S."/>
            <person name="Celniker S.E."/>
            <person name="Chang J.L."/>
            <person name="Chapple C."/>
            <person name="Chatterji S."/>
            <person name="Chinwalla A."/>
            <person name="Civetta A."/>
            <person name="Clifton S.W."/>
            <person name="Comeron J.M."/>
            <person name="Costello J.C."/>
            <person name="Coyne J.A."/>
            <person name="Daub J."/>
            <person name="David R.G."/>
            <person name="Delcher A.L."/>
            <person name="Delehaunty K."/>
            <person name="Do C.B."/>
            <person name="Ebling H."/>
            <person name="Edwards K."/>
            <person name="Eickbush T."/>
            <person name="Evans J.D."/>
            <person name="Filipski A."/>
            <person name="Findeiss S."/>
            <person name="Freyhult E."/>
            <person name="Fulton L."/>
            <person name="Fulton R."/>
            <person name="Garcia A.C."/>
            <person name="Gardiner A."/>
            <person name="Garfield D.A."/>
            <person name="Garvin B.E."/>
            <person name="Gibson G."/>
            <person name="Gilbert D."/>
            <person name="Gnerre S."/>
            <person name="Godfrey J."/>
            <person name="Good R."/>
            <person name="Gotea V."/>
            <person name="Gravely B."/>
            <person name="Greenberg A.J."/>
            <person name="Griffiths-Jones S."/>
            <person name="Gross S."/>
            <person name="Guigo R."/>
            <person name="Gustafson E.A."/>
            <person name="Haerty W."/>
            <person name="Hahn M.W."/>
            <person name="Halligan D.L."/>
            <person name="Halpern A.L."/>
            <person name="Halter G.M."/>
            <person name="Han M.V."/>
            <person name="Heger A."/>
            <person name="Hillier L."/>
            <person name="Hinrichs A.S."/>
            <person name="Holmes I."/>
            <person name="Hoskins R.A."/>
            <person name="Hubisz M.J."/>
            <person name="Hultmark D."/>
            <person name="Huntley M.A."/>
            <person name="Jaffe D.B."/>
            <person name="Jagadeeshan S."/>
            <person name="Jeck W.R."/>
            <person name="Johnson J."/>
            <person name="Jones C.D."/>
            <person name="Jordan W.C."/>
            <person name="Karpen G.H."/>
            <person name="Kataoka E."/>
            <person name="Keightley P.D."/>
            <person name="Kheradpour P."/>
            <person name="Kirkness E.F."/>
            <person name="Koerich L.B."/>
            <person name="Kristiansen K."/>
            <person name="Kudrna D."/>
            <person name="Kulathinal R.J."/>
            <person name="Kumar S."/>
            <person name="Kwok R."/>
            <person name="Lander E."/>
            <person name="Langley C.H."/>
            <person name="Lapoint R."/>
            <person name="Lazzaro B.P."/>
            <person name="Lee S.J."/>
            <person name="Levesque L."/>
            <person name="Li R."/>
            <person name="Lin C.F."/>
            <person name="Lin M.F."/>
            <person name="Lindblad-Toh K."/>
            <person name="Llopart A."/>
            <person name="Long M."/>
            <person name="Low L."/>
            <person name="Lozovsky E."/>
            <person name="Lu J."/>
            <person name="Luo M."/>
            <person name="Machado C.A."/>
            <person name="Makalowski W."/>
            <person name="Marzo M."/>
            <person name="Matsuda M."/>
            <person name="Matzkin L."/>
            <person name="McAllister B."/>
            <person name="McBride C.S."/>
            <person name="McKernan B."/>
            <person name="McKernan K."/>
            <person name="Mendez-Lago M."/>
            <person name="Minx P."/>
            <person name="Mollenhauer M.U."/>
            <person name="Montooth K."/>
            <person name="Mount S.M."/>
            <person name="Mu X."/>
            <person name="Myers E."/>
            <person name="Negre B."/>
            <person name="Newfeld S."/>
            <person name="Nielsen R."/>
            <person name="Noor M.A."/>
            <person name="O'Grady P."/>
            <person name="Pachter L."/>
            <person name="Papaceit M."/>
            <person name="Parisi M.J."/>
            <person name="Parisi M."/>
            <person name="Parts L."/>
            <person name="Pedersen J.S."/>
            <person name="Pesole G."/>
            <person name="Phillippy A.M."/>
            <person name="Ponting C.P."/>
            <person name="Pop M."/>
            <person name="Porcelli D."/>
            <person name="Powell J.R."/>
            <person name="Prohaska S."/>
            <person name="Pruitt K."/>
            <person name="Puig M."/>
            <person name="Quesneville H."/>
            <person name="Ram K.R."/>
            <person name="Rand D."/>
            <person name="Rasmussen M.D."/>
            <person name="Reed L.K."/>
            <person name="Reenan R."/>
            <person name="Reily A."/>
            <person name="Remington K.A."/>
            <person name="Rieger T.T."/>
            <person name="Ritchie M.G."/>
            <person name="Robin C."/>
            <person name="Rogers Y.H."/>
            <person name="Rohde C."/>
            <person name="Rozas J."/>
            <person name="Rubenfield M.J."/>
            <person name="Ruiz A."/>
            <person name="Russo S."/>
            <person name="Salzberg S.L."/>
            <person name="Sanchez-Gracia A."/>
            <person name="Saranga D.J."/>
            <person name="Sato H."/>
            <person name="Schaeffer S.W."/>
            <person name="Schatz M.C."/>
            <person name="Schlenke T."/>
            <person name="Schwartz R."/>
            <person name="Segarra C."/>
            <person name="Singh R.S."/>
            <person name="Sirot L."/>
            <person name="Sirota M."/>
            <person name="Sisneros N.B."/>
            <person name="Smith C.D."/>
            <person name="Smith T.F."/>
            <person name="Spieth J."/>
            <person name="Stage D.E."/>
            <person name="Stark A."/>
            <person name="Stephan W."/>
            <person name="Strausberg R.L."/>
            <person name="Strempel S."/>
            <person name="Sturgill D."/>
            <person name="Sutton G."/>
            <person name="Sutton G.G."/>
            <person name="Tao W."/>
            <person name="Teichmann S."/>
            <person name="Tobari Y.N."/>
            <person name="Tomimura Y."/>
            <person name="Tsolas J.M."/>
            <person name="Valente V.L."/>
            <person name="Venter E."/>
            <person name="Venter J.C."/>
            <person name="Vicario S."/>
            <person name="Vieira F.G."/>
            <person name="Vilella A.J."/>
            <person name="Villasante A."/>
            <person name="Walenz B."/>
            <person name="Wang J."/>
            <person name="Wasserman M."/>
            <person name="Watts T."/>
            <person name="Wilson D."/>
            <person name="Wilson R.K."/>
            <person name="Wing R.A."/>
            <person name="Wolfner M.F."/>
            <person name="Wong A."/>
            <person name="Wong G.K."/>
            <person name="Wu C.I."/>
            <person name="Wu G."/>
            <person name="Yamamoto D."/>
            <person name="Yang H.P."/>
            <person name="Yang S.P."/>
            <person name="Yorke J.A."/>
            <person name="Yoshida K."/>
            <person name="Zdobnov E."/>
            <person name="Zhang P."/>
            <person name="Zhang Y."/>
            <person name="Zimin A.V."/>
            <person name="Baldwin J."/>
            <person name="Abdouelleil A."/>
            <person name="Abdulkadir J."/>
            <person name="Abebe A."/>
            <person name="Abera B."/>
            <person name="Abreu J."/>
            <person name="Acer S.C."/>
            <person name="Aftuck L."/>
            <person name="Alexander A."/>
            <person name="An P."/>
            <person name="Anderson E."/>
            <person name="Anderson S."/>
            <person name="Arachi H."/>
            <person name="Azer M."/>
            <person name="Bachantsang P."/>
            <person name="Barry A."/>
            <person name="Bayul T."/>
            <person name="Berlin A."/>
            <person name="Bessette D."/>
            <person name="Bloom T."/>
            <person name="Blye J."/>
            <person name="Boguslavskiy L."/>
            <person name="Bonnet C."/>
            <person name="Boukhgalter B."/>
            <person name="Bourzgui I."/>
            <person name="Brown A."/>
            <person name="Cahill P."/>
            <person name="Channer S."/>
            <person name="Cheshatsang Y."/>
            <person name="Chuda L."/>
            <person name="Citroen M."/>
            <person name="Collymore A."/>
            <person name="Cooke P."/>
            <person name="Costello M."/>
            <person name="D'Aco K."/>
            <person name="Daza R."/>
            <person name="De Haan G."/>
            <person name="DeGray S."/>
            <person name="DeMaso C."/>
            <person name="Dhargay N."/>
            <person name="Dooley K."/>
            <person name="Dooley E."/>
            <person name="Doricent M."/>
            <person name="Dorje P."/>
            <person name="Dorjee K."/>
            <person name="Dupes A."/>
            <person name="Elong R."/>
            <person name="Falk J."/>
            <person name="Farina A."/>
            <person name="Faro S."/>
            <person name="Ferguson D."/>
            <person name="Fisher S."/>
            <person name="Foley C.D."/>
            <person name="Franke A."/>
            <person name="Friedrich D."/>
            <person name="Gadbois L."/>
            <person name="Gearin G."/>
            <person name="Gearin C.R."/>
            <person name="Giannoukos G."/>
            <person name="Goode T."/>
            <person name="Graham J."/>
            <person name="Grandbois E."/>
            <person name="Grewal S."/>
            <person name="Gyaltsen K."/>
            <person name="Hafez N."/>
            <person name="Hagos B."/>
            <person name="Hall J."/>
            <person name="Henson C."/>
            <person name="Hollinger A."/>
            <person name="Honan T."/>
            <person name="Huard M.D."/>
            <person name="Hughes L."/>
            <person name="Hurhula B."/>
            <person name="Husby M.E."/>
            <person name="Kamat A."/>
            <person name="Kanga B."/>
            <person name="Kashin S."/>
            <person name="Khazanovich D."/>
            <person name="Kisner P."/>
            <person name="Lance K."/>
            <person name="Lara M."/>
            <person name="Lee W."/>
            <person name="Lennon N."/>
            <person name="Letendre F."/>
            <person name="LeVine R."/>
            <person name="Lipovsky A."/>
            <person name="Liu X."/>
            <person name="Liu J."/>
            <person name="Liu S."/>
            <person name="Lokyitsang T."/>
            <person name="Lokyitsang Y."/>
            <person name="Lubonja R."/>
            <person name="Lui A."/>
            <person name="MacDonald P."/>
            <person name="Magnisalis V."/>
            <person name="Maru K."/>
            <person name="Matthews C."/>
            <person name="McCusker W."/>
            <person name="McDonough S."/>
            <person name="Mehta T."/>
            <person name="Meldrim J."/>
            <person name="Meneus L."/>
            <person name="Mihai O."/>
            <person name="Mihalev A."/>
            <person name="Mihova T."/>
            <person name="Mittelman R."/>
            <person name="Mlenga V."/>
            <person name="Montmayeur A."/>
            <person name="Mulrain L."/>
            <person name="Navidi A."/>
            <person name="Naylor J."/>
            <person name="Negash T."/>
            <person name="Nguyen T."/>
            <person name="Nguyen N."/>
            <person name="Nicol R."/>
            <person name="Norbu C."/>
            <person name="Norbu N."/>
            <person name="Novod N."/>
            <person name="O'Neill B."/>
            <person name="Osman S."/>
            <person name="Markiewicz E."/>
            <person name="Oyono O.L."/>
            <person name="Patti C."/>
            <person name="Phunkhang P."/>
            <person name="Pierre F."/>
            <person name="Priest M."/>
            <person name="Raghuraman S."/>
            <person name="Rege F."/>
            <person name="Reyes R."/>
            <person name="Rise C."/>
            <person name="Rogov P."/>
            <person name="Ross K."/>
            <person name="Ryan E."/>
            <person name="Settipalli S."/>
            <person name="Shea T."/>
            <person name="Sherpa N."/>
            <person name="Shi L."/>
            <person name="Shih D."/>
            <person name="Sparrow T."/>
            <person name="Spaulding J."/>
            <person name="Stalker J."/>
            <person name="Stange-Thomann N."/>
            <person name="Stavropoulos S."/>
            <person name="Stone C."/>
            <person name="Strader C."/>
            <person name="Tesfaye S."/>
            <person name="Thomson T."/>
            <person name="Thoulutsang Y."/>
            <person name="Thoulutsang D."/>
            <person name="Topham K."/>
            <person name="Topping I."/>
            <person name="Tsamla T."/>
            <person name="Vassiliev H."/>
            <person name="Vo A."/>
            <person name="Wangchuk T."/>
            <person name="Wangdi T."/>
            <person name="Weiand M."/>
            <person name="Wilkinson J."/>
            <person name="Wilson A."/>
            <person name="Yadav S."/>
            <person name="Young G."/>
            <person name="Yu Q."/>
            <person name="Zembek L."/>
            <person name="Zhong D."/>
            <person name="Zimmer A."/>
            <person name="Zwirko Z."/>
            <person name="Jaffe D.B."/>
            <person name="Alvarez P."/>
            <person name="Brockman W."/>
            <person name="Butler J."/>
            <person name="Chin C."/>
            <person name="Gnerre S."/>
            <person name="Grabherr M."/>
            <person name="Kleber M."/>
            <person name="Mauceli E."/>
            <person name="MacCallum I."/>
        </authorList>
    </citation>
    <scope>NUCLEOTIDE SEQUENCE [LARGE SCALE GENOMIC DNA]</scope>
    <source>
        <strain evidence="5">Tucson 15010-1051.87</strain>
    </source>
</reference>
<dbReference type="EMBL" id="CH940649">
    <property type="protein sequence ID" value="EDW63437.2"/>
    <property type="molecule type" value="Genomic_DNA"/>
</dbReference>
<dbReference type="SMR" id="B4LQQ3"/>
<evidence type="ECO:0000313" key="5">
    <source>
        <dbReference type="Proteomes" id="UP000008792"/>
    </source>
</evidence>
<dbReference type="FunCoup" id="B4LQQ3">
    <property type="interactions" value="687"/>
</dbReference>
<evidence type="ECO:0000259" key="3">
    <source>
        <dbReference type="Pfam" id="PF08698"/>
    </source>
</evidence>
<dbReference type="GO" id="GO:0005730">
    <property type="term" value="C:nucleolus"/>
    <property type="evidence" value="ECO:0007669"/>
    <property type="project" value="UniProtKB-SubCell"/>
</dbReference>
<dbReference type="InterPro" id="IPR014810">
    <property type="entry name" value="Fcf2_C"/>
</dbReference>
<evidence type="ECO:0000256" key="1">
    <source>
        <dbReference type="ARBA" id="ARBA00004604"/>
    </source>
</evidence>
<dbReference type="InterPro" id="IPR039883">
    <property type="entry name" value="Fcf2/DNTTIP2"/>
</dbReference>
<dbReference type="KEGG" id="dvi:6627297"/>
<keyword evidence="5" id="KW-1185">Reference proteome</keyword>